<feature type="region of interest" description="Disordered" evidence="7">
    <location>
        <begin position="681"/>
        <end position="700"/>
    </location>
</feature>
<feature type="transmembrane region" description="Helical" evidence="8">
    <location>
        <begin position="370"/>
        <end position="391"/>
    </location>
</feature>
<evidence type="ECO:0000259" key="9">
    <source>
        <dbReference type="PROSITE" id="PS50893"/>
    </source>
</evidence>
<dbReference type="GO" id="GO:0005524">
    <property type="term" value="F:ATP binding"/>
    <property type="evidence" value="ECO:0007669"/>
    <property type="project" value="UniProtKB-KW"/>
</dbReference>
<dbReference type="PROSITE" id="PS50929">
    <property type="entry name" value="ABC_TM1F"/>
    <property type="match status" value="1"/>
</dbReference>
<keyword evidence="4" id="KW-0067">ATP-binding</keyword>
<dbReference type="SMART" id="SM00382">
    <property type="entry name" value="AAA"/>
    <property type="match status" value="1"/>
</dbReference>
<keyword evidence="2 8" id="KW-0812">Transmembrane</keyword>
<dbReference type="InterPro" id="IPR011527">
    <property type="entry name" value="ABC1_TM_dom"/>
</dbReference>
<dbReference type="CDD" id="cd18587">
    <property type="entry name" value="ABC_6TM_LapB_like"/>
    <property type="match status" value="1"/>
</dbReference>
<dbReference type="Pfam" id="PF00005">
    <property type="entry name" value="ABC_tran"/>
    <property type="match status" value="1"/>
</dbReference>
<dbReference type="PROSITE" id="PS00211">
    <property type="entry name" value="ABC_TRANSPORTER_1"/>
    <property type="match status" value="1"/>
</dbReference>
<evidence type="ECO:0000256" key="6">
    <source>
        <dbReference type="ARBA" id="ARBA00023136"/>
    </source>
</evidence>
<dbReference type="GO" id="GO:0015421">
    <property type="term" value="F:ABC-type oligopeptide transporter activity"/>
    <property type="evidence" value="ECO:0007669"/>
    <property type="project" value="TreeGrafter"/>
</dbReference>
<evidence type="ECO:0000256" key="4">
    <source>
        <dbReference type="ARBA" id="ARBA00022840"/>
    </source>
</evidence>
<dbReference type="InterPro" id="IPR017750">
    <property type="entry name" value="ATPase_T1SS"/>
</dbReference>
<dbReference type="InterPro" id="IPR036640">
    <property type="entry name" value="ABC1_TM_sf"/>
</dbReference>
<evidence type="ECO:0000256" key="8">
    <source>
        <dbReference type="SAM" id="Phobius"/>
    </source>
</evidence>
<feature type="transmembrane region" description="Helical" evidence="8">
    <location>
        <begin position="282"/>
        <end position="301"/>
    </location>
</feature>
<dbReference type="PROSITE" id="PS50893">
    <property type="entry name" value="ABC_TRANSPORTER_2"/>
    <property type="match status" value="1"/>
</dbReference>
<dbReference type="EMBL" id="JAKUDL010000006">
    <property type="protein sequence ID" value="MCH4295896.1"/>
    <property type="molecule type" value="Genomic_DNA"/>
</dbReference>
<dbReference type="InterPro" id="IPR027417">
    <property type="entry name" value="P-loop_NTPase"/>
</dbReference>
<dbReference type="GO" id="GO:0016887">
    <property type="term" value="F:ATP hydrolysis activity"/>
    <property type="evidence" value="ECO:0007669"/>
    <property type="project" value="InterPro"/>
</dbReference>
<evidence type="ECO:0000259" key="10">
    <source>
        <dbReference type="PROSITE" id="PS50929"/>
    </source>
</evidence>
<dbReference type="Pfam" id="PF00664">
    <property type="entry name" value="ABC_membrane"/>
    <property type="match status" value="1"/>
</dbReference>
<name>A0AAJ1F186_9GAMM</name>
<dbReference type="AlphaFoldDB" id="A0AAJ1F186"/>
<dbReference type="NCBIfam" id="TIGR03375">
    <property type="entry name" value="type_I_sec_LssB"/>
    <property type="match status" value="1"/>
</dbReference>
<keyword evidence="3" id="KW-0547">Nucleotide-binding</keyword>
<dbReference type="SUPFAM" id="SSF90123">
    <property type="entry name" value="ABC transporter transmembrane region"/>
    <property type="match status" value="1"/>
</dbReference>
<evidence type="ECO:0000256" key="3">
    <source>
        <dbReference type="ARBA" id="ARBA00022741"/>
    </source>
</evidence>
<gene>
    <name evidence="11" type="ORF">MJ923_16440</name>
</gene>
<keyword evidence="5 8" id="KW-1133">Transmembrane helix</keyword>
<sequence>MSADFHHSRAFISQCCAAMGMTPPAGQLAELMAGLTPETLEEILGRFQLGASLQRLPPADIALPAILFVDGAPWLARRRSKEGLLLESPDGEQRQLAHSEWQTTCEGRSWYLQARELADYRATEHQQSRPRHYLAEAFDEMRPFLKSFLLASFAANLLALVTPLFTMNVYDRVVPNQATDTLWVLASGVCVAMLFDFLLRQSRARLADVAGKHVDQQVSAKLFDRLLGMRLEHRPASAGAFAKQLQEFDSIRDFLTSATLVALVDLPFTVLFLALMAWLGGWMVMVPVLAMLCLIGMSLILERRIAAAVEKSGQLSTQKQAHLIETLNLLPEIKQAGAQHKAQRLWDANIRELADWQNESRIASNTLSHLVAASQQLVTVGLVVTGVYQIYAGNISMGALIAMVMLSGRAASAINQIAILLLKYRQTRAAMTAVESILALPQETRAQSLNAGKLGFDGSVALRNASFSYPDQPMPAFSDINLSIQPGERIGLFGAAGAGKSSLLSVLAAQYQPSSGQLFYHGLEASQWSQDYLRRHIGWVGQQPLLSYGTVLDNLLLGLTEVDEQKLARVLVTSGIDKLLDRMGAGLSTQVGEFGRQLSGGQRQAILLGRALLREPKLLLLDEPTSALDERAENQIIASLKALERDVTLVIASHQPKVLAMCDRVLIIDKGRIVAEQRPSELQPGKRLKSVSVTRREAEQ</sequence>
<evidence type="ECO:0000313" key="11">
    <source>
        <dbReference type="EMBL" id="MCH4295896.1"/>
    </source>
</evidence>
<evidence type="ECO:0000313" key="12">
    <source>
        <dbReference type="Proteomes" id="UP001297581"/>
    </source>
</evidence>
<dbReference type="SUPFAM" id="SSF52540">
    <property type="entry name" value="P-loop containing nucleoside triphosphate hydrolases"/>
    <property type="match status" value="1"/>
</dbReference>
<dbReference type="GO" id="GO:0005886">
    <property type="term" value="C:plasma membrane"/>
    <property type="evidence" value="ECO:0007669"/>
    <property type="project" value="UniProtKB-SubCell"/>
</dbReference>
<dbReference type="RefSeq" id="WP_240592005.1">
    <property type="nucleotide sequence ID" value="NZ_JAKUDL010000006.1"/>
</dbReference>
<accession>A0AAJ1F186</accession>
<evidence type="ECO:0000256" key="7">
    <source>
        <dbReference type="SAM" id="MobiDB-lite"/>
    </source>
</evidence>
<keyword evidence="6 8" id="KW-0472">Membrane</keyword>
<dbReference type="InterPro" id="IPR017871">
    <property type="entry name" value="ABC_transporter-like_CS"/>
</dbReference>
<comment type="subcellular location">
    <subcellularLocation>
        <location evidence="1">Cell membrane</location>
        <topology evidence="1">Multi-pass membrane protein</topology>
    </subcellularLocation>
</comment>
<feature type="transmembrane region" description="Helical" evidence="8">
    <location>
        <begin position="182"/>
        <end position="199"/>
    </location>
</feature>
<dbReference type="Proteomes" id="UP001297581">
    <property type="component" value="Unassembled WGS sequence"/>
</dbReference>
<evidence type="ECO:0000256" key="5">
    <source>
        <dbReference type="ARBA" id="ARBA00022989"/>
    </source>
</evidence>
<dbReference type="InterPro" id="IPR003593">
    <property type="entry name" value="AAA+_ATPase"/>
</dbReference>
<evidence type="ECO:0000256" key="1">
    <source>
        <dbReference type="ARBA" id="ARBA00004651"/>
    </source>
</evidence>
<proteinExistence type="predicted"/>
<feature type="transmembrane region" description="Helical" evidence="8">
    <location>
        <begin position="148"/>
        <end position="170"/>
    </location>
</feature>
<dbReference type="PANTHER" id="PTHR43394">
    <property type="entry name" value="ATP-DEPENDENT PERMEASE MDL1, MITOCHONDRIAL"/>
    <property type="match status" value="1"/>
</dbReference>
<keyword evidence="12" id="KW-1185">Reference proteome</keyword>
<dbReference type="Gene3D" id="3.40.50.300">
    <property type="entry name" value="P-loop containing nucleotide triphosphate hydrolases"/>
    <property type="match status" value="1"/>
</dbReference>
<protein>
    <submittedName>
        <fullName evidence="11">Type I secretion system permease/ATPase</fullName>
    </submittedName>
</protein>
<dbReference type="InterPro" id="IPR039421">
    <property type="entry name" value="Type_1_exporter"/>
</dbReference>
<dbReference type="Gene3D" id="1.20.1560.10">
    <property type="entry name" value="ABC transporter type 1, transmembrane domain"/>
    <property type="match status" value="1"/>
</dbReference>
<reference evidence="11 12" key="1">
    <citation type="submission" date="2022-02" db="EMBL/GenBank/DDBJ databases">
        <title>The genome sequence of Shewanella sp. 3B26.</title>
        <authorList>
            <person name="Du J."/>
        </authorList>
    </citation>
    <scope>NUCLEOTIDE SEQUENCE [LARGE SCALE GENOMIC DNA]</scope>
    <source>
        <strain evidence="11 12">3B26</strain>
    </source>
</reference>
<comment type="caution">
    <text evidence="11">The sequence shown here is derived from an EMBL/GenBank/DDBJ whole genome shotgun (WGS) entry which is preliminary data.</text>
</comment>
<evidence type="ECO:0000256" key="2">
    <source>
        <dbReference type="ARBA" id="ARBA00022692"/>
    </source>
</evidence>
<dbReference type="InterPro" id="IPR003439">
    <property type="entry name" value="ABC_transporter-like_ATP-bd"/>
</dbReference>
<organism evidence="11 12">
    <name type="scientific">Shewanella zhuhaiensis</name>
    <dbReference type="NCBI Taxonomy" id="2919576"/>
    <lineage>
        <taxon>Bacteria</taxon>
        <taxon>Pseudomonadati</taxon>
        <taxon>Pseudomonadota</taxon>
        <taxon>Gammaproteobacteria</taxon>
        <taxon>Alteromonadales</taxon>
        <taxon>Shewanellaceae</taxon>
        <taxon>Shewanella</taxon>
    </lineage>
</organism>
<feature type="domain" description="ABC transporter" evidence="9">
    <location>
        <begin position="460"/>
        <end position="695"/>
    </location>
</feature>
<feature type="transmembrane region" description="Helical" evidence="8">
    <location>
        <begin position="254"/>
        <end position="276"/>
    </location>
</feature>
<feature type="domain" description="ABC transmembrane type-1" evidence="10">
    <location>
        <begin position="149"/>
        <end position="426"/>
    </location>
</feature>
<dbReference type="PANTHER" id="PTHR43394:SF1">
    <property type="entry name" value="ATP-BINDING CASSETTE SUB-FAMILY B MEMBER 10, MITOCHONDRIAL"/>
    <property type="match status" value="1"/>
</dbReference>